<keyword evidence="3" id="KW-1185">Reference proteome</keyword>
<dbReference type="Pfam" id="PF13672">
    <property type="entry name" value="PP2C_2"/>
    <property type="match status" value="1"/>
</dbReference>
<evidence type="ECO:0000313" key="3">
    <source>
        <dbReference type="Proteomes" id="UP001597337"/>
    </source>
</evidence>
<dbReference type="RefSeq" id="WP_386021693.1">
    <property type="nucleotide sequence ID" value="NZ_JBHUHX010000001.1"/>
</dbReference>
<name>A0ABW4Y3R2_9GAMM</name>
<dbReference type="GO" id="GO:0004722">
    <property type="term" value="F:protein serine/threonine phosphatase activity"/>
    <property type="evidence" value="ECO:0007669"/>
    <property type="project" value="UniProtKB-EC"/>
</dbReference>
<evidence type="ECO:0000259" key="1">
    <source>
        <dbReference type="PROSITE" id="PS51746"/>
    </source>
</evidence>
<feature type="domain" description="PPM-type phosphatase" evidence="1">
    <location>
        <begin position="12"/>
        <end position="254"/>
    </location>
</feature>
<dbReference type="InterPro" id="IPR015655">
    <property type="entry name" value="PP2C"/>
</dbReference>
<dbReference type="Gene3D" id="3.60.40.10">
    <property type="entry name" value="PPM-type phosphatase domain"/>
    <property type="match status" value="1"/>
</dbReference>
<dbReference type="EC" id="3.1.3.16" evidence="2"/>
<dbReference type="PROSITE" id="PS51746">
    <property type="entry name" value="PPM_2"/>
    <property type="match status" value="1"/>
</dbReference>
<proteinExistence type="predicted"/>
<dbReference type="EMBL" id="JBHUHX010000001">
    <property type="protein sequence ID" value="MFD2110339.1"/>
    <property type="molecule type" value="Genomic_DNA"/>
</dbReference>
<sequence length="259" mass="28295">MVRRPISAFELEFAWRTDKGRVRSRNEDAVVVHPEWGLVVVADGVGGASAGDVASRLAAETISERFGRLSTPRSDPEKARLYVEAAVEEANISIWRHSKQRTECTGMGTTVVVGSLGWDWMAFAHVGDSRIYRLRESAFVQLSRDHSFIQEVVDQGFFTSREDARRYGIGENILTRALGSAPGVGVSSDLVEIQSGDVFVFCTDGLTGMVPEDWMCQILMVVGENSLDAAADALIRMANERGGTDNITLALVKVGERIG</sequence>
<dbReference type="Proteomes" id="UP001597337">
    <property type="component" value="Unassembled WGS sequence"/>
</dbReference>
<evidence type="ECO:0000313" key="2">
    <source>
        <dbReference type="EMBL" id="MFD2110339.1"/>
    </source>
</evidence>
<dbReference type="InterPro" id="IPR036457">
    <property type="entry name" value="PPM-type-like_dom_sf"/>
</dbReference>
<protein>
    <submittedName>
        <fullName evidence="2">PP2C family protein-serine/threonine phosphatase</fullName>
        <ecNumber evidence="2">3.1.3.16</ecNumber>
    </submittedName>
</protein>
<dbReference type="SMART" id="SM00332">
    <property type="entry name" value="PP2Cc"/>
    <property type="match status" value="1"/>
</dbReference>
<dbReference type="SUPFAM" id="SSF81606">
    <property type="entry name" value="PP2C-like"/>
    <property type="match status" value="1"/>
</dbReference>
<dbReference type="InterPro" id="IPR001932">
    <property type="entry name" value="PPM-type_phosphatase-like_dom"/>
</dbReference>
<dbReference type="CDD" id="cd00143">
    <property type="entry name" value="PP2Cc"/>
    <property type="match status" value="1"/>
</dbReference>
<keyword evidence="2" id="KW-0378">Hydrolase</keyword>
<organism evidence="2 3">
    <name type="scientific">Thiorhodococcus fuscus</name>
    <dbReference type="NCBI Taxonomy" id="527200"/>
    <lineage>
        <taxon>Bacteria</taxon>
        <taxon>Pseudomonadati</taxon>
        <taxon>Pseudomonadota</taxon>
        <taxon>Gammaproteobacteria</taxon>
        <taxon>Chromatiales</taxon>
        <taxon>Chromatiaceae</taxon>
        <taxon>Thiorhodococcus</taxon>
    </lineage>
</organism>
<accession>A0ABW4Y3R2</accession>
<dbReference type="PANTHER" id="PTHR47992">
    <property type="entry name" value="PROTEIN PHOSPHATASE"/>
    <property type="match status" value="1"/>
</dbReference>
<dbReference type="SMART" id="SM00331">
    <property type="entry name" value="PP2C_SIG"/>
    <property type="match status" value="1"/>
</dbReference>
<reference evidence="3" key="1">
    <citation type="journal article" date="2019" name="Int. J. Syst. Evol. Microbiol.">
        <title>The Global Catalogue of Microorganisms (GCM) 10K type strain sequencing project: providing services to taxonomists for standard genome sequencing and annotation.</title>
        <authorList>
            <consortium name="The Broad Institute Genomics Platform"/>
            <consortium name="The Broad Institute Genome Sequencing Center for Infectious Disease"/>
            <person name="Wu L."/>
            <person name="Ma J."/>
        </authorList>
    </citation>
    <scope>NUCLEOTIDE SEQUENCE [LARGE SCALE GENOMIC DNA]</scope>
    <source>
        <strain evidence="3">KACC 12597</strain>
    </source>
</reference>
<gene>
    <name evidence="2" type="ORF">ACFSJC_00615</name>
</gene>
<comment type="caution">
    <text evidence="2">The sequence shown here is derived from an EMBL/GenBank/DDBJ whole genome shotgun (WGS) entry which is preliminary data.</text>
</comment>